<evidence type="ECO:0000256" key="6">
    <source>
        <dbReference type="ARBA" id="ARBA00022801"/>
    </source>
</evidence>
<evidence type="ECO:0000313" key="11">
    <source>
        <dbReference type="Proteomes" id="UP000280586"/>
    </source>
</evidence>
<dbReference type="PANTHER" id="PTHR46018:SF2">
    <property type="entry name" value="ZINC PHOSPHODIESTERASE ELAC PROTEIN 1"/>
    <property type="match status" value="1"/>
</dbReference>
<gene>
    <name evidence="8" type="primary">rnz</name>
    <name evidence="9" type="ORF">CP523_14440</name>
    <name evidence="10" type="ORF">NH397_06860</name>
</gene>
<dbReference type="EMBL" id="CP023671">
    <property type="protein sequence ID" value="AYE35534.1"/>
    <property type="molecule type" value="Genomic_DNA"/>
</dbReference>
<evidence type="ECO:0000256" key="2">
    <source>
        <dbReference type="ARBA" id="ARBA00022694"/>
    </source>
</evidence>
<comment type="function">
    <text evidence="8">Zinc phosphodiesterase, which displays some tRNA 3'-processing endonuclease activity. Probably involved in tRNA maturation, by removing a 3'-trailer from precursor tRNA.</text>
</comment>
<comment type="catalytic activity">
    <reaction evidence="8">
        <text>Endonucleolytic cleavage of RNA, removing extra 3' nucleotides from tRNA precursor, generating 3' termini of tRNAs. A 3'-hydroxy group is left at the tRNA terminus and a 5'-phosphoryl group is left at the trailer molecule.</text>
        <dbReference type="EC" id="3.1.26.11"/>
    </reaction>
</comment>
<comment type="similarity">
    <text evidence="8">Belongs to the RNase Z family.</text>
</comment>
<comment type="cofactor">
    <cofactor evidence="8">
        <name>Zn(2+)</name>
        <dbReference type="ChEBI" id="CHEBI:29105"/>
    </cofactor>
    <text evidence="8">Binds 2 Zn(2+) ions.</text>
</comment>
<feature type="binding site" evidence="8">
    <location>
        <position position="65"/>
    </location>
    <ligand>
        <name>Zn(2+)</name>
        <dbReference type="ChEBI" id="CHEBI:29105"/>
        <label>2</label>
        <note>catalytic</note>
    </ligand>
</feature>
<dbReference type="PANTHER" id="PTHR46018">
    <property type="entry name" value="ZINC PHOSPHODIESTERASE ELAC PROTEIN 1"/>
    <property type="match status" value="1"/>
</dbReference>
<dbReference type="NCBIfam" id="TIGR02651">
    <property type="entry name" value="RNase_Z"/>
    <property type="match status" value="1"/>
</dbReference>
<sequence>MLDICLLGTGGGMPMPFRGLSATLISYKGRKILIDCGEGTQVSMRMIGWGFKSIDIICITHVHGDHIIGLTGLLSTIGNSGRTEKLTIIGPKGINKVVNGLRVIVEYLPYELEIIEYPREVNFKLTNNGLEVSESGDITLSTLDLEHSAPCLGYKIYFKRNRKFNVEKAIENNVPKILWSKLQKEEKACLNGIEYLSDMVLGEERKGIYISVITDTRPIESIKDFVKYSDLFICEGTYGKDEDIEKAIKNRHMTFREAATLAKDGSVKTLLLTHFTPAMMNPDEYINNAKEVFKNTIIAKDRLIINLKFEE</sequence>
<dbReference type="GO" id="GO:0042781">
    <property type="term" value="F:3'-tRNA processing endoribonuclease activity"/>
    <property type="evidence" value="ECO:0007669"/>
    <property type="project" value="UniProtKB-UniRule"/>
</dbReference>
<dbReference type="Proteomes" id="UP000280586">
    <property type="component" value="Chromosome"/>
</dbReference>
<reference evidence="10" key="2">
    <citation type="submission" date="2022-06" db="EMBL/GenBank/DDBJ databases">
        <authorList>
            <person name="Holder M.E."/>
            <person name="Ajami N.J."/>
            <person name="Petrosino J.F."/>
        </authorList>
    </citation>
    <scope>NUCLEOTIDE SEQUENCE</scope>
    <source>
        <strain evidence="10">RMA 8861</strain>
    </source>
</reference>
<keyword evidence="3 8" id="KW-0540">Nuclease</keyword>
<dbReference type="Proteomes" id="UP001055437">
    <property type="component" value="Chromosome"/>
</dbReference>
<dbReference type="EC" id="3.1.26.11" evidence="8"/>
<comment type="subunit">
    <text evidence="1 8">Homodimer.</text>
</comment>
<keyword evidence="7 8" id="KW-0862">Zinc</keyword>
<evidence type="ECO:0000256" key="1">
    <source>
        <dbReference type="ARBA" id="ARBA00011738"/>
    </source>
</evidence>
<feature type="binding site" evidence="8">
    <location>
        <position position="274"/>
    </location>
    <ligand>
        <name>Zn(2+)</name>
        <dbReference type="ChEBI" id="CHEBI:29105"/>
        <label>2</label>
        <note>catalytic</note>
    </ligand>
</feature>
<dbReference type="InterPro" id="IPR013471">
    <property type="entry name" value="RNase_Z/BN"/>
</dbReference>
<reference evidence="9 11" key="1">
    <citation type="submission" date="2017-09" db="EMBL/GenBank/DDBJ databases">
        <authorList>
            <person name="Thomas P."/>
            <person name="Seyboldt C."/>
        </authorList>
    </citation>
    <scope>NUCLEOTIDE SEQUENCE [LARGE SCALE GENOMIC DNA]</scope>
    <source>
        <strain evidence="9 11">DSM 7534</strain>
    </source>
</reference>
<dbReference type="InterPro" id="IPR036866">
    <property type="entry name" value="RibonucZ/Hydroxyglut_hydro"/>
</dbReference>
<dbReference type="Pfam" id="PF23023">
    <property type="entry name" value="Anti-Pycsar_Apyc1"/>
    <property type="match status" value="1"/>
</dbReference>
<evidence type="ECO:0000313" key="10">
    <source>
        <dbReference type="EMBL" id="USS02136.1"/>
    </source>
</evidence>
<feature type="binding site" evidence="8">
    <location>
        <position position="215"/>
    </location>
    <ligand>
        <name>Zn(2+)</name>
        <dbReference type="ChEBI" id="CHEBI:29105"/>
        <label>1</label>
        <note>catalytic</note>
    </ligand>
</feature>
<protein>
    <recommendedName>
        <fullName evidence="8">Ribonuclease Z</fullName>
        <shortName evidence="8">RNase Z</shortName>
        <ecNumber evidence="8">3.1.26.11</ecNumber>
    </recommendedName>
    <alternativeName>
        <fullName evidence="8">tRNA 3 endonuclease</fullName>
    </alternativeName>
    <alternativeName>
        <fullName evidence="8">tRNase Z</fullName>
    </alternativeName>
</protein>
<feature type="binding site" evidence="8">
    <location>
        <position position="66"/>
    </location>
    <ligand>
        <name>Zn(2+)</name>
        <dbReference type="ChEBI" id="CHEBI:29105"/>
        <label>2</label>
        <note>catalytic</note>
    </ligand>
</feature>
<dbReference type="AlphaFoldDB" id="A0A9N7JMQ2"/>
<feature type="binding site" evidence="8">
    <location>
        <position position="61"/>
    </location>
    <ligand>
        <name>Zn(2+)</name>
        <dbReference type="ChEBI" id="CHEBI:29105"/>
        <label>1</label>
        <note>catalytic</note>
    </ligand>
</feature>
<feature type="binding site" evidence="8">
    <location>
        <position position="147"/>
    </location>
    <ligand>
        <name>Zn(2+)</name>
        <dbReference type="ChEBI" id="CHEBI:29105"/>
        <label>1</label>
        <note>catalytic</note>
    </ligand>
</feature>
<evidence type="ECO:0000256" key="5">
    <source>
        <dbReference type="ARBA" id="ARBA00022759"/>
    </source>
</evidence>
<dbReference type="Gene3D" id="3.60.15.10">
    <property type="entry name" value="Ribonuclease Z/Hydroxyacylglutathione hydrolase-like"/>
    <property type="match status" value="1"/>
</dbReference>
<organism evidence="9 11">
    <name type="scientific">Clostridium septicum</name>
    <dbReference type="NCBI Taxonomy" id="1504"/>
    <lineage>
        <taxon>Bacteria</taxon>
        <taxon>Bacillati</taxon>
        <taxon>Bacillota</taxon>
        <taxon>Clostridia</taxon>
        <taxon>Eubacteriales</taxon>
        <taxon>Clostridiaceae</taxon>
        <taxon>Clostridium</taxon>
    </lineage>
</organism>
<dbReference type="RefSeq" id="WP_066676821.1">
    <property type="nucleotide sequence ID" value="NZ_CABMIZ010000019.1"/>
</dbReference>
<dbReference type="GeneID" id="303561884"/>
<dbReference type="EMBL" id="CP099799">
    <property type="protein sequence ID" value="USS02136.1"/>
    <property type="molecule type" value="Genomic_DNA"/>
</dbReference>
<name>A0A9N7JMQ2_CLOSE</name>
<keyword evidence="5 8" id="KW-0255">Endonuclease</keyword>
<proteinExistence type="inferred from homology"/>
<keyword evidence="12" id="KW-1185">Reference proteome</keyword>
<evidence type="ECO:0000256" key="7">
    <source>
        <dbReference type="ARBA" id="ARBA00022833"/>
    </source>
</evidence>
<accession>A0A9N7JMQ2</accession>
<evidence type="ECO:0000313" key="12">
    <source>
        <dbReference type="Proteomes" id="UP001055437"/>
    </source>
</evidence>
<dbReference type="CDD" id="cd07717">
    <property type="entry name" value="RNaseZ_ZiPD-like_MBL-fold"/>
    <property type="match status" value="1"/>
</dbReference>
<evidence type="ECO:0000313" key="9">
    <source>
        <dbReference type="EMBL" id="AYE35534.1"/>
    </source>
</evidence>
<feature type="binding site" evidence="8">
    <location>
        <position position="63"/>
    </location>
    <ligand>
        <name>Zn(2+)</name>
        <dbReference type="ChEBI" id="CHEBI:29105"/>
        <label>1</label>
        <note>catalytic</note>
    </ligand>
</feature>
<keyword evidence="4 8" id="KW-0479">Metal-binding</keyword>
<keyword evidence="2 8" id="KW-0819">tRNA processing</keyword>
<evidence type="ECO:0000256" key="4">
    <source>
        <dbReference type="ARBA" id="ARBA00022723"/>
    </source>
</evidence>
<feature type="binding site" evidence="8">
    <location>
        <position position="215"/>
    </location>
    <ligand>
        <name>Zn(2+)</name>
        <dbReference type="ChEBI" id="CHEBI:29105"/>
        <label>2</label>
        <note>catalytic</note>
    </ligand>
</feature>
<dbReference type="OrthoDB" id="9800940at2"/>
<keyword evidence="6 8" id="KW-0378">Hydrolase</keyword>
<dbReference type="KEGG" id="csep:CP523_14440"/>
<evidence type="ECO:0000256" key="8">
    <source>
        <dbReference type="HAMAP-Rule" id="MF_01818"/>
    </source>
</evidence>
<dbReference type="GO" id="GO:0008270">
    <property type="term" value="F:zinc ion binding"/>
    <property type="evidence" value="ECO:0007669"/>
    <property type="project" value="UniProtKB-UniRule"/>
</dbReference>
<dbReference type="HAMAP" id="MF_01818">
    <property type="entry name" value="RNase_Z_BN"/>
    <property type="match status" value="1"/>
</dbReference>
<evidence type="ECO:0000256" key="3">
    <source>
        <dbReference type="ARBA" id="ARBA00022722"/>
    </source>
</evidence>
<dbReference type="SUPFAM" id="SSF56281">
    <property type="entry name" value="Metallo-hydrolase/oxidoreductase"/>
    <property type="match status" value="1"/>
</dbReference>
<dbReference type="NCBIfam" id="NF000801">
    <property type="entry name" value="PRK00055.1-3"/>
    <property type="match status" value="1"/>
</dbReference>
<feature type="active site" description="Proton acceptor" evidence="8">
    <location>
        <position position="65"/>
    </location>
</feature>